<dbReference type="AlphaFoldDB" id="A0A6A4X647"/>
<evidence type="ECO:0000256" key="1">
    <source>
        <dbReference type="SAM" id="MobiDB-lite"/>
    </source>
</evidence>
<protein>
    <submittedName>
        <fullName evidence="2">Uncharacterized protein</fullName>
    </submittedName>
</protein>
<keyword evidence="3" id="KW-1185">Reference proteome</keyword>
<dbReference type="OrthoDB" id="10613751at2759"/>
<comment type="caution">
    <text evidence="2">The sequence shown here is derived from an EMBL/GenBank/DDBJ whole genome shotgun (WGS) entry which is preliminary data.</text>
</comment>
<feature type="region of interest" description="Disordered" evidence="1">
    <location>
        <begin position="61"/>
        <end position="87"/>
    </location>
</feature>
<evidence type="ECO:0000313" key="2">
    <source>
        <dbReference type="EMBL" id="KAF0312989.1"/>
    </source>
</evidence>
<evidence type="ECO:0000313" key="3">
    <source>
        <dbReference type="Proteomes" id="UP000440578"/>
    </source>
</evidence>
<feature type="region of interest" description="Disordered" evidence="1">
    <location>
        <begin position="156"/>
        <end position="177"/>
    </location>
</feature>
<proteinExistence type="predicted"/>
<gene>
    <name evidence="2" type="ORF">FJT64_016386</name>
</gene>
<dbReference type="EMBL" id="VIIS01000123">
    <property type="protein sequence ID" value="KAF0312989.1"/>
    <property type="molecule type" value="Genomic_DNA"/>
</dbReference>
<sequence>MSTVGTGVTNVLAGRGGAQLVAASTGIQGGGGFSFGTNQVTATAERAGELPIQANSGSTLVSTDQAALGTSQASTLSTEPSGRAGQPSRVAATQAQVSAISVRGGLTDRQQHIGTIEVGPAGPRANIGNVVERQLTRAGQQADRLNLSAAQLRRQAAGFSERTARTVTGSPSAPRAQ</sequence>
<feature type="compositionally biased region" description="Polar residues" evidence="1">
    <location>
        <begin position="61"/>
        <end position="80"/>
    </location>
</feature>
<reference evidence="2 3" key="1">
    <citation type="submission" date="2019-07" db="EMBL/GenBank/DDBJ databases">
        <title>Draft genome assembly of a fouling barnacle, Amphibalanus amphitrite (Darwin, 1854): The first reference genome for Thecostraca.</title>
        <authorList>
            <person name="Kim W."/>
        </authorList>
    </citation>
    <scope>NUCLEOTIDE SEQUENCE [LARGE SCALE GENOMIC DNA]</scope>
    <source>
        <strain evidence="2">SNU_AA5</strain>
        <tissue evidence="2">Soma without cirri and trophi</tissue>
    </source>
</reference>
<organism evidence="2 3">
    <name type="scientific">Amphibalanus amphitrite</name>
    <name type="common">Striped barnacle</name>
    <name type="synonym">Balanus amphitrite</name>
    <dbReference type="NCBI Taxonomy" id="1232801"/>
    <lineage>
        <taxon>Eukaryota</taxon>
        <taxon>Metazoa</taxon>
        <taxon>Ecdysozoa</taxon>
        <taxon>Arthropoda</taxon>
        <taxon>Crustacea</taxon>
        <taxon>Multicrustacea</taxon>
        <taxon>Cirripedia</taxon>
        <taxon>Thoracica</taxon>
        <taxon>Thoracicalcarea</taxon>
        <taxon>Balanomorpha</taxon>
        <taxon>Balanoidea</taxon>
        <taxon>Balanidae</taxon>
        <taxon>Amphibalaninae</taxon>
        <taxon>Amphibalanus</taxon>
    </lineage>
</organism>
<accession>A0A6A4X647</accession>
<dbReference type="Proteomes" id="UP000440578">
    <property type="component" value="Unassembled WGS sequence"/>
</dbReference>
<name>A0A6A4X647_AMPAM</name>